<dbReference type="InterPro" id="IPR015403">
    <property type="entry name" value="Mon2/Sec7/BIG1-like_HDS"/>
</dbReference>
<dbReference type="Pfam" id="PF01369">
    <property type="entry name" value="Sec7"/>
    <property type="match status" value="1"/>
</dbReference>
<keyword evidence="4" id="KW-1185">Reference proteome</keyword>
<evidence type="ECO:0000313" key="4">
    <source>
        <dbReference type="Proteomes" id="UP000692954"/>
    </source>
</evidence>
<comment type="caution">
    <text evidence="3">The sequence shown here is derived from an EMBL/GenBank/DDBJ whole genome shotgun (WGS) entry which is preliminary data.</text>
</comment>
<dbReference type="PANTHER" id="PTHR10663">
    <property type="entry name" value="GUANYL-NUCLEOTIDE EXCHANGE FACTOR"/>
    <property type="match status" value="1"/>
</dbReference>
<keyword evidence="1" id="KW-0175">Coiled coil</keyword>
<feature type="domain" description="SEC7" evidence="2">
    <location>
        <begin position="459"/>
        <end position="650"/>
    </location>
</feature>
<dbReference type="Proteomes" id="UP000692954">
    <property type="component" value="Unassembled WGS sequence"/>
</dbReference>
<evidence type="ECO:0000256" key="1">
    <source>
        <dbReference type="SAM" id="Coils"/>
    </source>
</evidence>
<gene>
    <name evidence="3" type="ORF">PSON_ATCC_30995.1.T0010385</name>
</gene>
<evidence type="ECO:0000259" key="2">
    <source>
        <dbReference type="PROSITE" id="PS50190"/>
    </source>
</evidence>
<dbReference type="CDD" id="cd00171">
    <property type="entry name" value="Sec7"/>
    <property type="match status" value="1"/>
</dbReference>
<name>A0A8S1JUW7_9CILI</name>
<evidence type="ECO:0000313" key="3">
    <source>
        <dbReference type="EMBL" id="CAD8045987.1"/>
    </source>
</evidence>
<dbReference type="PROSITE" id="PS50190">
    <property type="entry name" value="SEC7"/>
    <property type="match status" value="1"/>
</dbReference>
<dbReference type="Pfam" id="PF12783">
    <property type="entry name" value="Sec7-like_HUS"/>
    <property type="match status" value="1"/>
</dbReference>
<dbReference type="InterPro" id="IPR032691">
    <property type="entry name" value="Mon2/Sec7/BIG1-like_HUS"/>
</dbReference>
<dbReference type="Pfam" id="PF20252">
    <property type="entry name" value="BIG2_C"/>
    <property type="match status" value="1"/>
</dbReference>
<dbReference type="EMBL" id="CAJJDN010000001">
    <property type="protein sequence ID" value="CAD8045987.1"/>
    <property type="molecule type" value="Genomic_DNA"/>
</dbReference>
<proteinExistence type="predicted"/>
<dbReference type="InterPro" id="IPR000904">
    <property type="entry name" value="Sec7_dom"/>
</dbReference>
<dbReference type="GO" id="GO:0005085">
    <property type="term" value="F:guanyl-nucleotide exchange factor activity"/>
    <property type="evidence" value="ECO:0007669"/>
    <property type="project" value="InterPro"/>
</dbReference>
<organism evidence="3 4">
    <name type="scientific">Paramecium sonneborni</name>
    <dbReference type="NCBI Taxonomy" id="65129"/>
    <lineage>
        <taxon>Eukaryota</taxon>
        <taxon>Sar</taxon>
        <taxon>Alveolata</taxon>
        <taxon>Ciliophora</taxon>
        <taxon>Intramacronucleata</taxon>
        <taxon>Oligohymenophorea</taxon>
        <taxon>Peniculida</taxon>
        <taxon>Parameciidae</taxon>
        <taxon>Paramecium</taxon>
    </lineage>
</organism>
<reference evidence="3" key="1">
    <citation type="submission" date="2021-01" db="EMBL/GenBank/DDBJ databases">
        <authorList>
            <consortium name="Genoscope - CEA"/>
            <person name="William W."/>
        </authorList>
    </citation>
    <scope>NUCLEOTIDE SEQUENCE</scope>
</reference>
<dbReference type="SMART" id="SM00222">
    <property type="entry name" value="Sec7"/>
    <property type="match status" value="1"/>
</dbReference>
<dbReference type="InterPro" id="IPR046455">
    <property type="entry name" value="Sec7/BIG1-like_C"/>
</dbReference>
<protein>
    <recommendedName>
        <fullName evidence="2">SEC7 domain-containing protein</fullName>
    </recommendedName>
</protein>
<feature type="coiled-coil region" evidence="1">
    <location>
        <begin position="1318"/>
        <end position="1367"/>
    </location>
</feature>
<dbReference type="Pfam" id="PF09324">
    <property type="entry name" value="Sec7-like_HDS"/>
    <property type="match status" value="1"/>
</dbReference>
<dbReference type="GO" id="GO:0032012">
    <property type="term" value="P:regulation of ARF protein signal transduction"/>
    <property type="evidence" value="ECO:0007669"/>
    <property type="project" value="InterPro"/>
</dbReference>
<accession>A0A8S1JUW7</accession>
<sequence length="1496" mass="176108">MNETYQNVVSQYFEKLKKVLPQKLNYFKETLSKFQGQDKSYFGDHIIAFKQGMQIKQSKIKELTLNTLINLVSKGYIDGCLLDNTNNFQQSETMEITDSKGKKKEQSMNVIESLIHLVQQCLVEKDEIISLALKLLISLVMNPFCNMQQHELTKIIKTVVYVYAQSKSQNIDRLCKSIFLQIILITFQGSNCESIVKMTLDNIINKVSDIKYCQQCGKQGNFECRQNKVTVCSYRCKKYIQETIELQQKNYENVQSVLDLLIRLLSPKQQFQQLRNQIILLEGIYFICDNYDYCVEPQSIYNLSSYLLKFCLENEYQLYSLSFKIFQRLAFSKHKEMINQINIFINQIYISILQNKNTQDQHKQTTLESLWNIFQRKHASLEFYLNYDCSIKHEFLMENIINTLYSIFQQNEQFRPVITQIYQSIIIGIEQTFNEKAINNSQQEQQQQPDIDETIFINQLEMQRQQKQELQKGVELFKKNPEKGVSFLIKANILQEDPVQIAKFLLENKSLPKECVGQYLGGHHPINIQVLSEYTNFITFHNLSVEQALRQYLDLFTLPPESQQIDRVVQKFADKFYEDNQNNQNFHFKSSSSIYTFTYLLVMLQTDLHNPKVVEKMKLTDFIKLARQINDGEDLPQEYLTVTYHSIQKNPLAVRESSTPMNQLTPNLYQKQMEELLKKIKELIKRQSDSNYIQIDSETILLSKGLIESFSGKFLEILLTTFESSLNGDSLIKSILQLIKLSSKLSMKIENLVQDVLKVGLNSLKKGNSMLMIGLLSIIPNIGNSLHEQGWKSVLEAISLMDELRLLDQDHTEKVFMCSKDLDNQSIEEFIIQLCQLSKSEIYQKHRLYSLQKLVEVSDYNMERVKVIWNRLWSIVSNHIQEAVSFRVKKITIFAVDSLKQLNIKFLQKEELYNIQFQREVLKPFELIFVNSDVDEKEFVLLCVKQILQNSKKHIKSGYKVIFNLINVGLKEENDKISKLAFDLLKFIEIQELILIDLIQTYQILGKKDNENMAINSIDFVKQCQRFMITQEQQTLQVPLLGILSNLAGDKRIQIQTQAVETLFYILEEKGSLFNEEYWIMIFSSVLRPIFDEIQFTLSTNPELNQYWFKDSCQKVFQNISSLIKKHYHKLKGQLPDFLKLFQNCIQNQNEKLAQLSIQAFKTMIMDKGLQFEQKDWEQILLFIQQMLKSTIPTKLKDIDQSGVRQEQQYTGKLQRQKSISSITNNIINECYSQCASQLLLIQISKDICELYHQNWSLNQLSNLEITFYESYQFAKLFNQQIELRYNIWKSGFMQDMNVLPGLLRQEREAFSCMIMIIQLKMKMLKQEQQKEQQLKAQYIQEQQLNQEQLNQQLTKEQQLKEQYEIVLNKYLQILLDSIKQFNSKHIQYINEQQETEEDPLIKIKQYETERDMQNLRTLLDVSILPKILLLSDEEMKLKLSEFYELLLNACSFVSEHSVLQMSCQDCKKCVRCLNQQKNNLFFQIKKCLLKLFELK</sequence>
<dbReference type="OrthoDB" id="18431at2759"/>
<dbReference type="PANTHER" id="PTHR10663:SF375">
    <property type="entry name" value="LD29171P"/>
    <property type="match status" value="1"/>
</dbReference>